<evidence type="ECO:0000259" key="16">
    <source>
        <dbReference type="PROSITE" id="PS50280"/>
    </source>
</evidence>
<dbReference type="SUPFAM" id="SSF54160">
    <property type="entry name" value="Chromo domain-like"/>
    <property type="match status" value="1"/>
</dbReference>
<dbReference type="SMART" id="SM00508">
    <property type="entry name" value="PostSET"/>
    <property type="match status" value="2"/>
</dbReference>
<dbReference type="GO" id="GO:0005634">
    <property type="term" value="C:nucleus"/>
    <property type="evidence" value="ECO:0007669"/>
    <property type="project" value="UniProtKB-SubCell"/>
</dbReference>
<dbReference type="InterPro" id="IPR046341">
    <property type="entry name" value="SET_dom_sf"/>
</dbReference>
<dbReference type="AlphaFoldDB" id="A0A7S2RXN0"/>
<evidence type="ECO:0000256" key="7">
    <source>
        <dbReference type="ARBA" id="ARBA00022723"/>
    </source>
</evidence>
<dbReference type="GO" id="GO:0032259">
    <property type="term" value="P:methylation"/>
    <property type="evidence" value="ECO:0007669"/>
    <property type="project" value="UniProtKB-KW"/>
</dbReference>
<keyword evidence="11" id="KW-0539">Nucleus</keyword>
<dbReference type="PANTHER" id="PTHR22884">
    <property type="entry name" value="SET DOMAIN PROTEINS"/>
    <property type="match status" value="1"/>
</dbReference>
<dbReference type="SUPFAM" id="SSF82199">
    <property type="entry name" value="SET domain"/>
    <property type="match status" value="1"/>
</dbReference>
<evidence type="ECO:0000256" key="4">
    <source>
        <dbReference type="ARBA" id="ARBA00022603"/>
    </source>
</evidence>
<dbReference type="SMART" id="SM00317">
    <property type="entry name" value="SET"/>
    <property type="match status" value="1"/>
</dbReference>
<keyword evidence="10" id="KW-0156">Chromatin regulator</keyword>
<dbReference type="Gene3D" id="2.170.270.10">
    <property type="entry name" value="SET domain"/>
    <property type="match status" value="1"/>
</dbReference>
<feature type="region of interest" description="Disordered" evidence="14">
    <location>
        <begin position="308"/>
        <end position="331"/>
    </location>
</feature>
<dbReference type="InterPro" id="IPR001965">
    <property type="entry name" value="Znf_PHD"/>
</dbReference>
<feature type="domain" description="PHD-type" evidence="15">
    <location>
        <begin position="367"/>
        <end position="422"/>
    </location>
</feature>
<evidence type="ECO:0000256" key="10">
    <source>
        <dbReference type="ARBA" id="ARBA00022853"/>
    </source>
</evidence>
<evidence type="ECO:0000259" key="18">
    <source>
        <dbReference type="PROSITE" id="PS51215"/>
    </source>
</evidence>
<accession>A0A7S2RXN0</accession>
<dbReference type="InterPro" id="IPR019787">
    <property type="entry name" value="Znf_PHD-finger"/>
</dbReference>
<feature type="domain" description="SET" evidence="16">
    <location>
        <begin position="701"/>
        <end position="818"/>
    </location>
</feature>
<dbReference type="Pfam" id="PF00856">
    <property type="entry name" value="SET"/>
    <property type="match status" value="1"/>
</dbReference>
<dbReference type="PROSITE" id="PS50868">
    <property type="entry name" value="POST_SET"/>
    <property type="match status" value="1"/>
</dbReference>
<dbReference type="InterPro" id="IPR001214">
    <property type="entry name" value="SET_dom"/>
</dbReference>
<evidence type="ECO:0000256" key="8">
    <source>
        <dbReference type="ARBA" id="ARBA00022771"/>
    </source>
</evidence>
<dbReference type="GO" id="GO:0042054">
    <property type="term" value="F:histone methyltransferase activity"/>
    <property type="evidence" value="ECO:0007669"/>
    <property type="project" value="InterPro"/>
</dbReference>
<feature type="domain" description="Post-SET" evidence="17">
    <location>
        <begin position="825"/>
        <end position="841"/>
    </location>
</feature>
<evidence type="ECO:0000256" key="11">
    <source>
        <dbReference type="ARBA" id="ARBA00023242"/>
    </source>
</evidence>
<keyword evidence="4" id="KW-0489">Methyltransferase</keyword>
<name>A0A7S2RXN0_9STRA</name>
<feature type="coiled-coil region" evidence="13">
    <location>
        <begin position="847"/>
        <end position="874"/>
    </location>
</feature>
<dbReference type="PROSITE" id="PS51215">
    <property type="entry name" value="AWS"/>
    <property type="match status" value="1"/>
</dbReference>
<dbReference type="InterPro" id="IPR019786">
    <property type="entry name" value="Zinc_finger_PHD-type_CS"/>
</dbReference>
<organism evidence="19">
    <name type="scientific">Mucochytrium quahogii</name>
    <dbReference type="NCBI Taxonomy" id="96639"/>
    <lineage>
        <taxon>Eukaryota</taxon>
        <taxon>Sar</taxon>
        <taxon>Stramenopiles</taxon>
        <taxon>Bigyra</taxon>
        <taxon>Labyrinthulomycetes</taxon>
        <taxon>Thraustochytrida</taxon>
        <taxon>Thraustochytriidae</taxon>
        <taxon>Mucochytrium</taxon>
    </lineage>
</organism>
<keyword evidence="8 12" id="KW-0863">Zinc-finger</keyword>
<dbReference type="Pfam" id="PF23011">
    <property type="entry name" value="PHD-1st_NSD"/>
    <property type="match status" value="1"/>
</dbReference>
<dbReference type="PROSITE" id="PS50016">
    <property type="entry name" value="ZF_PHD_2"/>
    <property type="match status" value="1"/>
</dbReference>
<dbReference type="GO" id="GO:0005694">
    <property type="term" value="C:chromosome"/>
    <property type="evidence" value="ECO:0007669"/>
    <property type="project" value="UniProtKB-SubCell"/>
</dbReference>
<evidence type="ECO:0000256" key="3">
    <source>
        <dbReference type="ARBA" id="ARBA00022454"/>
    </source>
</evidence>
<dbReference type="PROSITE" id="PS01359">
    <property type="entry name" value="ZF_PHD_1"/>
    <property type="match status" value="1"/>
</dbReference>
<keyword evidence="7" id="KW-0479">Metal-binding</keyword>
<evidence type="ECO:0000259" key="17">
    <source>
        <dbReference type="PROSITE" id="PS50868"/>
    </source>
</evidence>
<reference evidence="19" key="1">
    <citation type="submission" date="2021-01" db="EMBL/GenBank/DDBJ databases">
        <authorList>
            <person name="Corre E."/>
            <person name="Pelletier E."/>
            <person name="Niang G."/>
            <person name="Scheremetjew M."/>
            <person name="Finn R."/>
            <person name="Kale V."/>
            <person name="Holt S."/>
            <person name="Cochrane G."/>
            <person name="Meng A."/>
            <person name="Brown T."/>
            <person name="Cohen L."/>
        </authorList>
    </citation>
    <scope>NUCLEOTIDE SEQUENCE</scope>
    <source>
        <strain evidence="19">NY070348D</strain>
    </source>
</reference>
<dbReference type="InterPro" id="IPR011011">
    <property type="entry name" value="Znf_FYVE_PHD"/>
</dbReference>
<evidence type="ECO:0000256" key="9">
    <source>
        <dbReference type="ARBA" id="ARBA00022833"/>
    </source>
</evidence>
<feature type="domain" description="AWS" evidence="18">
    <location>
        <begin position="643"/>
        <end position="699"/>
    </location>
</feature>
<keyword evidence="13" id="KW-0175">Coiled coil</keyword>
<dbReference type="EMBL" id="HBHK01013018">
    <property type="protein sequence ID" value="CAD9683722.1"/>
    <property type="molecule type" value="Transcribed_RNA"/>
</dbReference>
<keyword evidence="5" id="KW-0808">Transferase</keyword>
<feature type="compositionally biased region" description="Acidic residues" evidence="14">
    <location>
        <begin position="308"/>
        <end position="319"/>
    </location>
</feature>
<keyword evidence="3" id="KW-0158">Chromosome</keyword>
<evidence type="ECO:0000256" key="1">
    <source>
        <dbReference type="ARBA" id="ARBA00004123"/>
    </source>
</evidence>
<protein>
    <recommendedName>
        <fullName evidence="20">Histone-lysine N-methyltransferase</fullName>
    </recommendedName>
</protein>
<sequence>MGSVVKKRVTGKKGSKKKLFKRKFKSARLRQKEDIRKNPWKKNVLEKKRKCELLLESIATKKPTHLMLEMPVKKDPNISQAGYRQYIKNNRFRLENDLNAEDKIVVKDEDIIKETEQKLIEYERILTEEVQRYVWANHLKKALRVKAQVATTLFDEFGNVLPGAFPSETIDEEEDDEEENEDEEEPVKSEQELAKEREEEEKRIAEGWETFVENGIKDRMHAEVYDRKYDEWYEATFLNVKTQAGFTHFKVHYFKFKKRFDYNTKIKTSDWTVKNLQKEHKYAPPRTFTDGGRFPVPKTVVPKIEVVEPSEDEGDEDEATTQMSGDQQPKLFGTGDLDKGNIVHGSRKRRRVKDFDVEDTITEIPAEHACGVCCEKFFARDLNSEEMLLQCEGGCFKHYHLACLELDRVPDGKFVCPMCENGSHECFSCQCSHVEHGDEGKTCYMEKAVRCSFKDCSLHFHPECIRKEEPRASILSAENATGEFEFICPGHCCSVCFERTADVQASSANVVIPCLSCRNAFHERCLPYGSTKNNLGFHCNECARKYTLPLSSVSEEVFIENRKIRQTGECPLDFTRFFQKLASELNVDKFVDMRVGAPVFLSQNNALKNQPALRRKKDPPPKYQKIYRNSYSHECKPILLTDAFDGMCQCKEECGENCDNRLLKIECHQARSAGDVKNAKIRPNCNSKKCKNRQFQNSNHKKVKPIETPGRGWGLELRENANAGEFVIEYVGEVISATDARLRLQDHVEGRAKHVFQMDIGNDQIIDAQYKGNLARFINHSCDPNCVLHKWNVKGLTRIGIFAKRHIKLGEELSFDYSFEQSSDLNFECKCGSENCRGTLNFVSTKFSQAKIDLEKATSEVNNLQRLIKQARGGLLKRQTIKRLMKNQDRIASKAFEKWNQHARKLEVKTQKERCAKVLLSAYEKEDAAKYRSVAYRLGRPFLLRNLVAGYDLVGRASKRRKRAIEKRESSAK</sequence>
<dbReference type="InterPro" id="IPR016197">
    <property type="entry name" value="Chromo-like_dom_sf"/>
</dbReference>
<dbReference type="InterPro" id="IPR059153">
    <property type="entry name" value="NSD_PHD-1st"/>
</dbReference>
<dbReference type="SUPFAM" id="SSF57903">
    <property type="entry name" value="FYVE/PHD zinc finger"/>
    <property type="match status" value="1"/>
</dbReference>
<gene>
    <name evidence="19" type="ORF">QSP1433_LOCUS8174</name>
</gene>
<proteinExistence type="predicted"/>
<evidence type="ECO:0000256" key="13">
    <source>
        <dbReference type="SAM" id="Coils"/>
    </source>
</evidence>
<evidence type="ECO:0000256" key="2">
    <source>
        <dbReference type="ARBA" id="ARBA00004286"/>
    </source>
</evidence>
<comment type="subcellular location">
    <subcellularLocation>
        <location evidence="2">Chromosome</location>
    </subcellularLocation>
    <subcellularLocation>
        <location evidence="1">Nucleus</location>
    </subcellularLocation>
</comment>
<dbReference type="InterPro" id="IPR050777">
    <property type="entry name" value="SET2_Histone-Lys_MeTrsfase"/>
</dbReference>
<dbReference type="InterPro" id="IPR006560">
    <property type="entry name" value="AWS_dom"/>
</dbReference>
<feature type="compositionally biased region" description="Acidic residues" evidence="14">
    <location>
        <begin position="169"/>
        <end position="185"/>
    </location>
</feature>
<evidence type="ECO:0000259" key="15">
    <source>
        <dbReference type="PROSITE" id="PS50016"/>
    </source>
</evidence>
<evidence type="ECO:0008006" key="20">
    <source>
        <dbReference type="Google" id="ProtNLM"/>
    </source>
</evidence>
<feature type="region of interest" description="Disordered" evidence="14">
    <location>
        <begin position="164"/>
        <end position="201"/>
    </location>
</feature>
<evidence type="ECO:0000256" key="5">
    <source>
        <dbReference type="ARBA" id="ARBA00022679"/>
    </source>
</evidence>
<dbReference type="SMART" id="SM00249">
    <property type="entry name" value="PHD"/>
    <property type="match status" value="3"/>
</dbReference>
<keyword evidence="6" id="KW-0949">S-adenosyl-L-methionine</keyword>
<keyword evidence="9" id="KW-0862">Zinc</keyword>
<dbReference type="Gene3D" id="3.30.40.10">
    <property type="entry name" value="Zinc/RING finger domain, C3HC4 (zinc finger)"/>
    <property type="match status" value="1"/>
</dbReference>
<dbReference type="InterPro" id="IPR013083">
    <property type="entry name" value="Znf_RING/FYVE/PHD"/>
</dbReference>
<dbReference type="SMART" id="SM00184">
    <property type="entry name" value="RING"/>
    <property type="match status" value="2"/>
</dbReference>
<evidence type="ECO:0000256" key="6">
    <source>
        <dbReference type="ARBA" id="ARBA00022691"/>
    </source>
</evidence>
<dbReference type="PROSITE" id="PS50280">
    <property type="entry name" value="SET"/>
    <property type="match status" value="1"/>
</dbReference>
<feature type="compositionally biased region" description="Basic and acidic residues" evidence="14">
    <location>
        <begin position="186"/>
        <end position="201"/>
    </location>
</feature>
<evidence type="ECO:0000256" key="12">
    <source>
        <dbReference type="PROSITE-ProRule" id="PRU00146"/>
    </source>
</evidence>
<dbReference type="InterPro" id="IPR003616">
    <property type="entry name" value="Post-SET_dom"/>
</dbReference>
<dbReference type="GO" id="GO:0008270">
    <property type="term" value="F:zinc ion binding"/>
    <property type="evidence" value="ECO:0007669"/>
    <property type="project" value="UniProtKB-KW"/>
</dbReference>
<dbReference type="InterPro" id="IPR001841">
    <property type="entry name" value="Znf_RING"/>
</dbReference>
<evidence type="ECO:0000313" key="19">
    <source>
        <dbReference type="EMBL" id="CAD9683722.1"/>
    </source>
</evidence>
<evidence type="ECO:0000256" key="14">
    <source>
        <dbReference type="SAM" id="MobiDB-lite"/>
    </source>
</evidence>